<proteinExistence type="predicted"/>
<protein>
    <submittedName>
        <fullName evidence="1">Uncharacterized protein</fullName>
    </submittedName>
</protein>
<reference evidence="1 2" key="1">
    <citation type="journal article" date="2015" name="Nature">
        <title>rRNA introns, odd ribosomes, and small enigmatic genomes across a large radiation of phyla.</title>
        <authorList>
            <person name="Brown C.T."/>
            <person name="Hug L.A."/>
            <person name="Thomas B.C."/>
            <person name="Sharon I."/>
            <person name="Castelle C.J."/>
            <person name="Singh A."/>
            <person name="Wilkins M.J."/>
            <person name="Williams K.H."/>
            <person name="Banfield J.F."/>
        </authorList>
    </citation>
    <scope>NUCLEOTIDE SEQUENCE [LARGE SCALE GENOMIC DNA]</scope>
</reference>
<dbReference type="AlphaFoldDB" id="A0A837I9J2"/>
<name>A0A837I9J2_9BACT</name>
<dbReference type="EMBL" id="LCHP01000005">
    <property type="protein sequence ID" value="KKT36552.1"/>
    <property type="molecule type" value="Genomic_DNA"/>
</dbReference>
<sequence>MKTLDRLKAIAVAGFVILLLFAETCAGGKLIVNTNKQYEFSFTNQKLLRIVDTYDSEEEICANFGSEFVDKLKINTTLRETFFAEMTENLYKEFTIEILAIEIFEKEYICIRYIQDVNKQNPRQIRLAQGGFFLL</sequence>
<gene>
    <name evidence="1" type="ORF">UW25_C0005G0034</name>
</gene>
<comment type="caution">
    <text evidence="1">The sequence shown here is derived from an EMBL/GenBank/DDBJ whole genome shotgun (WGS) entry which is preliminary data.</text>
</comment>
<evidence type="ECO:0000313" key="1">
    <source>
        <dbReference type="EMBL" id="KKT36552.1"/>
    </source>
</evidence>
<organism evidence="1 2">
    <name type="scientific">Candidatus Nomurabacteria bacterium GW2011_GWB1_44_12</name>
    <dbReference type="NCBI Taxonomy" id="1618748"/>
    <lineage>
        <taxon>Bacteria</taxon>
        <taxon>Candidatus Nomuraibacteriota</taxon>
    </lineage>
</organism>
<accession>A0A837I9J2</accession>
<dbReference type="Proteomes" id="UP000033815">
    <property type="component" value="Unassembled WGS sequence"/>
</dbReference>
<evidence type="ECO:0000313" key="2">
    <source>
        <dbReference type="Proteomes" id="UP000033815"/>
    </source>
</evidence>